<reference evidence="7" key="1">
    <citation type="journal article" date="2019" name="Int. J. Syst. Evol. Microbiol.">
        <title>The Global Catalogue of Microorganisms (GCM) 10K type strain sequencing project: providing services to taxonomists for standard genome sequencing and annotation.</title>
        <authorList>
            <consortium name="The Broad Institute Genomics Platform"/>
            <consortium name="The Broad Institute Genome Sequencing Center for Infectious Disease"/>
            <person name="Wu L."/>
            <person name="Ma J."/>
        </authorList>
    </citation>
    <scope>NUCLEOTIDE SEQUENCE [LARGE SCALE GENOMIC DNA]</scope>
    <source>
        <strain evidence="7">KCTC 52232</strain>
    </source>
</reference>
<keyword evidence="3 5" id="KW-1133">Transmembrane helix</keyword>
<name>A0ABW5XQT8_9SPHI</name>
<feature type="transmembrane region" description="Helical" evidence="5">
    <location>
        <begin position="101"/>
        <end position="119"/>
    </location>
</feature>
<evidence type="ECO:0000256" key="3">
    <source>
        <dbReference type="ARBA" id="ARBA00022989"/>
    </source>
</evidence>
<feature type="transmembrane region" description="Helical" evidence="5">
    <location>
        <begin position="54"/>
        <end position="71"/>
    </location>
</feature>
<comment type="subcellular location">
    <subcellularLocation>
        <location evidence="1">Membrane</location>
        <topology evidence="1">Multi-pass membrane protein</topology>
    </subcellularLocation>
</comment>
<evidence type="ECO:0000313" key="7">
    <source>
        <dbReference type="Proteomes" id="UP001597601"/>
    </source>
</evidence>
<feature type="transmembrane region" description="Helical" evidence="5">
    <location>
        <begin position="76"/>
        <end position="95"/>
    </location>
</feature>
<keyword evidence="7" id="KW-1185">Reference proteome</keyword>
<evidence type="ECO:0000256" key="1">
    <source>
        <dbReference type="ARBA" id="ARBA00004141"/>
    </source>
</evidence>
<comment type="caution">
    <text evidence="6">The sequence shown here is derived from an EMBL/GenBank/DDBJ whole genome shotgun (WGS) entry which is preliminary data.</text>
</comment>
<dbReference type="RefSeq" id="WP_377127460.1">
    <property type="nucleotide sequence ID" value="NZ_JBHUHN010000001.1"/>
</dbReference>
<dbReference type="EMBL" id="JBHUON010000013">
    <property type="protein sequence ID" value="MFD2865326.1"/>
    <property type="molecule type" value="Genomic_DNA"/>
</dbReference>
<evidence type="ECO:0000256" key="5">
    <source>
        <dbReference type="SAM" id="Phobius"/>
    </source>
</evidence>
<protein>
    <submittedName>
        <fullName evidence="6">DoxX family membrane protein</fullName>
    </submittedName>
</protein>
<keyword evidence="2 5" id="KW-0812">Transmembrane</keyword>
<keyword evidence="4 5" id="KW-0472">Membrane</keyword>
<dbReference type="Pfam" id="PF07681">
    <property type="entry name" value="DoxX"/>
    <property type="match status" value="1"/>
</dbReference>
<accession>A0ABW5XQT8</accession>
<sequence length="132" mass="14504">MKIAVLIARILLGLIFVVFGLNFFFHFGFLNMPQPAMSAQATSFSGGLFGSGYFFQYMKVLEIVAGLALLVNRYTAFFLLVLLPISLNIFLFHAILAPAGAPMGAGIIILNVFLCVAYFKYYKSVFTLAPTV</sequence>
<gene>
    <name evidence="6" type="ORF">ACFSYC_11565</name>
</gene>
<evidence type="ECO:0000313" key="6">
    <source>
        <dbReference type="EMBL" id="MFD2865326.1"/>
    </source>
</evidence>
<dbReference type="InterPro" id="IPR032808">
    <property type="entry name" value="DoxX"/>
</dbReference>
<proteinExistence type="predicted"/>
<organism evidence="6 7">
    <name type="scientific">Mucilaginibacter antarcticus</name>
    <dbReference type="NCBI Taxonomy" id="1855725"/>
    <lineage>
        <taxon>Bacteria</taxon>
        <taxon>Pseudomonadati</taxon>
        <taxon>Bacteroidota</taxon>
        <taxon>Sphingobacteriia</taxon>
        <taxon>Sphingobacteriales</taxon>
        <taxon>Sphingobacteriaceae</taxon>
        <taxon>Mucilaginibacter</taxon>
    </lineage>
</organism>
<evidence type="ECO:0000256" key="2">
    <source>
        <dbReference type="ARBA" id="ARBA00022692"/>
    </source>
</evidence>
<dbReference type="Proteomes" id="UP001597601">
    <property type="component" value="Unassembled WGS sequence"/>
</dbReference>
<evidence type="ECO:0000256" key="4">
    <source>
        <dbReference type="ARBA" id="ARBA00023136"/>
    </source>
</evidence>